<keyword evidence="3" id="KW-1185">Reference proteome</keyword>
<dbReference type="AlphaFoldDB" id="A0AAN7P8F4"/>
<reference evidence="3" key="1">
    <citation type="submission" date="2023-01" db="EMBL/GenBank/DDBJ databases">
        <title>Key to firefly adult light organ development and bioluminescence: homeobox transcription factors regulate luciferase expression and transportation to peroxisome.</title>
        <authorList>
            <person name="Fu X."/>
        </authorList>
    </citation>
    <scope>NUCLEOTIDE SEQUENCE [LARGE SCALE GENOMIC DNA]</scope>
</reference>
<dbReference type="Proteomes" id="UP001353858">
    <property type="component" value="Unassembled WGS sequence"/>
</dbReference>
<dbReference type="EMBL" id="JARPUR010000003">
    <property type="protein sequence ID" value="KAK4879084.1"/>
    <property type="molecule type" value="Genomic_DNA"/>
</dbReference>
<evidence type="ECO:0000313" key="3">
    <source>
        <dbReference type="Proteomes" id="UP001353858"/>
    </source>
</evidence>
<evidence type="ECO:0000313" key="2">
    <source>
        <dbReference type="EMBL" id="KAK4879084.1"/>
    </source>
</evidence>
<evidence type="ECO:0000256" key="1">
    <source>
        <dbReference type="SAM" id="MobiDB-lite"/>
    </source>
</evidence>
<proteinExistence type="predicted"/>
<feature type="region of interest" description="Disordered" evidence="1">
    <location>
        <begin position="36"/>
        <end position="60"/>
    </location>
</feature>
<gene>
    <name evidence="2" type="ORF">RN001_007230</name>
</gene>
<name>A0AAN7P8F4_9COLE</name>
<accession>A0AAN7P8F4</accession>
<comment type="caution">
    <text evidence="2">The sequence shown here is derived from an EMBL/GenBank/DDBJ whole genome shotgun (WGS) entry which is preliminary data.</text>
</comment>
<organism evidence="2 3">
    <name type="scientific">Aquatica leii</name>
    <dbReference type="NCBI Taxonomy" id="1421715"/>
    <lineage>
        <taxon>Eukaryota</taxon>
        <taxon>Metazoa</taxon>
        <taxon>Ecdysozoa</taxon>
        <taxon>Arthropoda</taxon>
        <taxon>Hexapoda</taxon>
        <taxon>Insecta</taxon>
        <taxon>Pterygota</taxon>
        <taxon>Neoptera</taxon>
        <taxon>Endopterygota</taxon>
        <taxon>Coleoptera</taxon>
        <taxon>Polyphaga</taxon>
        <taxon>Elateriformia</taxon>
        <taxon>Elateroidea</taxon>
        <taxon>Lampyridae</taxon>
        <taxon>Luciolinae</taxon>
        <taxon>Aquatica</taxon>
    </lineage>
</organism>
<sequence length="241" mass="27649">MKRHKESGDFYRKQKKGALLKYLELAAQRGVTEHDIETSVTTSEKCAPLQGEDTGDSTATQAKDEYADESISDIGTWPILIPDNLRTLLLARGYKTVQHLDCKFAEVNRPGSKDSTKGPKGVTRKLNRDWFFRTLPNGKKVLRTWMTYSLSKESFGFNTIDGFNQWWKLNPKVLEHESSTAHNENFNMWKCLERRLQAVDNRDVMVNDVLSYAKTTCEDLGIDIAPRCIRKTKKIKLQMLV</sequence>
<protein>
    <submittedName>
        <fullName evidence="2">Uncharacterized protein</fullName>
    </submittedName>
</protein>